<organism evidence="1 2">
    <name type="scientific">Dothistroma septosporum (strain NZE10 / CBS 128990)</name>
    <name type="common">Red band needle blight fungus</name>
    <name type="synonym">Mycosphaerella pini</name>
    <dbReference type="NCBI Taxonomy" id="675120"/>
    <lineage>
        <taxon>Eukaryota</taxon>
        <taxon>Fungi</taxon>
        <taxon>Dikarya</taxon>
        <taxon>Ascomycota</taxon>
        <taxon>Pezizomycotina</taxon>
        <taxon>Dothideomycetes</taxon>
        <taxon>Dothideomycetidae</taxon>
        <taxon>Mycosphaerellales</taxon>
        <taxon>Mycosphaerellaceae</taxon>
        <taxon>Dothistroma</taxon>
    </lineage>
</organism>
<protein>
    <submittedName>
        <fullName evidence="1">Uncharacterized protein</fullName>
    </submittedName>
</protein>
<dbReference type="Proteomes" id="UP000016933">
    <property type="component" value="Unassembled WGS sequence"/>
</dbReference>
<dbReference type="OMA" id="WEDVWSV"/>
<dbReference type="GO" id="GO:0016538">
    <property type="term" value="F:cyclin-dependent protein serine/threonine kinase regulator activity"/>
    <property type="evidence" value="ECO:0007669"/>
    <property type="project" value="InterPro"/>
</dbReference>
<evidence type="ECO:0000313" key="2">
    <source>
        <dbReference type="Proteomes" id="UP000016933"/>
    </source>
</evidence>
<dbReference type="OrthoDB" id="10264655at2759"/>
<dbReference type="Gene3D" id="1.10.472.10">
    <property type="entry name" value="Cyclin-like"/>
    <property type="match status" value="2"/>
</dbReference>
<dbReference type="InterPro" id="IPR043198">
    <property type="entry name" value="Cyclin/Ssn8"/>
</dbReference>
<dbReference type="InterPro" id="IPR036915">
    <property type="entry name" value="Cyclin-like_sf"/>
</dbReference>
<sequence length="298" mass="32559">MAPITEPSHLLNPLATSLQLETSASQLDGVPSELEDSVRFETARLTQAAGVLLRLPQVIIAHAIVILQRFWTGPDGGSLLEHDSKDVAAAALSLAAKPSAQPITPRQVLTSFAYLVSLQPGQLASSTAGAKLDSSWHLSEGQYETGRTTLYEIEAHILRVLSFQTQVALPHTLCINYLQTLDVFQSSAGALVAKVAFEHLNTALLSTQLLYLTHQPSAIATAAIYLAARDVGVKLPEVEWWEVFDLDREDLGFLVVALRSVEGFALEEQRKWSRRKAPMSVAELEAEIERSRILETGK</sequence>
<reference evidence="1 2" key="2">
    <citation type="journal article" date="2012" name="PLoS Pathog.">
        <title>Diverse lifestyles and strategies of plant pathogenesis encoded in the genomes of eighteen Dothideomycetes fungi.</title>
        <authorList>
            <person name="Ohm R.A."/>
            <person name="Feau N."/>
            <person name="Henrissat B."/>
            <person name="Schoch C.L."/>
            <person name="Horwitz B.A."/>
            <person name="Barry K.W."/>
            <person name="Condon B.J."/>
            <person name="Copeland A.C."/>
            <person name="Dhillon B."/>
            <person name="Glaser F."/>
            <person name="Hesse C.N."/>
            <person name="Kosti I."/>
            <person name="LaButti K."/>
            <person name="Lindquist E.A."/>
            <person name="Lucas S."/>
            <person name="Salamov A.A."/>
            <person name="Bradshaw R.E."/>
            <person name="Ciuffetti L."/>
            <person name="Hamelin R.C."/>
            <person name="Kema G.H.J."/>
            <person name="Lawrence C."/>
            <person name="Scott J.A."/>
            <person name="Spatafora J.W."/>
            <person name="Turgeon B.G."/>
            <person name="de Wit P.J.G.M."/>
            <person name="Zhong S."/>
            <person name="Goodwin S.B."/>
            <person name="Grigoriev I.V."/>
        </authorList>
    </citation>
    <scope>NUCLEOTIDE SEQUENCE [LARGE SCALE GENOMIC DNA]</scope>
    <source>
        <strain evidence="2">NZE10 / CBS 128990</strain>
    </source>
</reference>
<dbReference type="HOGENOM" id="CLU_022000_5_0_1"/>
<dbReference type="STRING" id="675120.N1PHP3"/>
<dbReference type="GO" id="GO:0006357">
    <property type="term" value="P:regulation of transcription by RNA polymerase II"/>
    <property type="evidence" value="ECO:0007669"/>
    <property type="project" value="InterPro"/>
</dbReference>
<dbReference type="EMBL" id="KB446542">
    <property type="protein sequence ID" value="EME41897.1"/>
    <property type="molecule type" value="Genomic_DNA"/>
</dbReference>
<dbReference type="AlphaFoldDB" id="N1PHP3"/>
<proteinExistence type="predicted"/>
<dbReference type="PANTHER" id="PTHR10026">
    <property type="entry name" value="CYCLIN"/>
    <property type="match status" value="1"/>
</dbReference>
<keyword evidence="2" id="KW-1185">Reference proteome</keyword>
<dbReference type="SUPFAM" id="SSF47954">
    <property type="entry name" value="Cyclin-like"/>
    <property type="match status" value="2"/>
</dbReference>
<gene>
    <name evidence="1" type="ORF">DOTSEDRAFT_74074</name>
</gene>
<accession>N1PHP3</accession>
<name>N1PHP3_DOTSN</name>
<evidence type="ECO:0000313" key="1">
    <source>
        <dbReference type="EMBL" id="EME41897.1"/>
    </source>
</evidence>
<dbReference type="eggNOG" id="KOG0835">
    <property type="taxonomic scope" value="Eukaryota"/>
</dbReference>
<reference evidence="2" key="1">
    <citation type="journal article" date="2012" name="PLoS Genet.">
        <title>The genomes of the fungal plant pathogens Cladosporium fulvum and Dothistroma septosporum reveal adaptation to different hosts and lifestyles but also signatures of common ancestry.</title>
        <authorList>
            <person name="de Wit P.J.G.M."/>
            <person name="van der Burgt A."/>
            <person name="Oekmen B."/>
            <person name="Stergiopoulos I."/>
            <person name="Abd-Elsalam K.A."/>
            <person name="Aerts A.L."/>
            <person name="Bahkali A.H."/>
            <person name="Beenen H.G."/>
            <person name="Chettri P."/>
            <person name="Cox M.P."/>
            <person name="Datema E."/>
            <person name="de Vries R.P."/>
            <person name="Dhillon B."/>
            <person name="Ganley A.R."/>
            <person name="Griffiths S.A."/>
            <person name="Guo Y."/>
            <person name="Hamelin R.C."/>
            <person name="Henrissat B."/>
            <person name="Kabir M.S."/>
            <person name="Jashni M.K."/>
            <person name="Kema G."/>
            <person name="Klaubauf S."/>
            <person name="Lapidus A."/>
            <person name="Levasseur A."/>
            <person name="Lindquist E."/>
            <person name="Mehrabi R."/>
            <person name="Ohm R.A."/>
            <person name="Owen T.J."/>
            <person name="Salamov A."/>
            <person name="Schwelm A."/>
            <person name="Schijlen E."/>
            <person name="Sun H."/>
            <person name="van den Burg H.A."/>
            <person name="van Ham R.C.H.J."/>
            <person name="Zhang S."/>
            <person name="Goodwin S.B."/>
            <person name="Grigoriev I.V."/>
            <person name="Collemare J."/>
            <person name="Bradshaw R.E."/>
        </authorList>
    </citation>
    <scope>NUCLEOTIDE SEQUENCE [LARGE SCALE GENOMIC DNA]</scope>
    <source>
        <strain evidence="2">NZE10 / CBS 128990</strain>
    </source>
</reference>